<protein>
    <submittedName>
        <fullName evidence="1">Uncharacterized protein</fullName>
    </submittedName>
</protein>
<gene>
    <name evidence="1" type="ORF">EYQ16_01920</name>
</gene>
<dbReference type="AlphaFoldDB" id="A0A7C7ZD13"/>
<sequence length="72" mass="8173">MAYSDLSPADRKVYDYLRQNDFVAKPWSTAKAAKALKLKPAQVYESLSSIAHHMRSNIHIHYRDGAVRIAAE</sequence>
<name>A0A7C7ZD13_9ARCH</name>
<comment type="caution">
    <text evidence="1">The sequence shown here is derived from an EMBL/GenBank/DDBJ whole genome shotgun (WGS) entry which is preliminary data.</text>
</comment>
<evidence type="ECO:0000313" key="2">
    <source>
        <dbReference type="Proteomes" id="UP000589516"/>
    </source>
</evidence>
<evidence type="ECO:0000313" key="1">
    <source>
        <dbReference type="EMBL" id="HIG63262.1"/>
    </source>
</evidence>
<proteinExistence type="predicted"/>
<organism evidence="1 2">
    <name type="scientific">Marine Group III euryarchaeote</name>
    <dbReference type="NCBI Taxonomy" id="2173149"/>
    <lineage>
        <taxon>Archaea</taxon>
        <taxon>Methanobacteriati</taxon>
        <taxon>Thermoplasmatota</taxon>
        <taxon>Thermoplasmata</taxon>
        <taxon>Candidatus Thermoprofundales</taxon>
    </lineage>
</organism>
<reference evidence="2" key="1">
    <citation type="journal article" date="2019" name="bioRxiv">
        <title>Genome diversification in globally distributed novel marine Proteobacteria is linked to environmental adaptation.</title>
        <authorList>
            <person name="Zhou Z."/>
            <person name="Tran P.Q."/>
            <person name="Kieft K."/>
            <person name="Anantharaman K."/>
        </authorList>
    </citation>
    <scope>NUCLEOTIDE SEQUENCE [LARGE SCALE GENOMIC DNA]</scope>
</reference>
<accession>A0A7C7ZD13</accession>
<dbReference type="EMBL" id="DUAV01000018">
    <property type="protein sequence ID" value="HIG63262.1"/>
    <property type="molecule type" value="Genomic_DNA"/>
</dbReference>
<dbReference type="Proteomes" id="UP000589516">
    <property type="component" value="Unassembled WGS sequence"/>
</dbReference>